<feature type="compositionally biased region" description="Basic residues" evidence="2">
    <location>
        <begin position="224"/>
        <end position="245"/>
    </location>
</feature>
<gene>
    <name evidence="4" type="ORF">INQ42_08390</name>
</gene>
<dbReference type="RefSeq" id="WP_194033879.1">
    <property type="nucleotide sequence ID" value="NZ_CP063657.1"/>
</dbReference>
<dbReference type="Pfam" id="PF00226">
    <property type="entry name" value="DnaJ"/>
    <property type="match status" value="1"/>
</dbReference>
<evidence type="ECO:0000256" key="2">
    <source>
        <dbReference type="SAM" id="MobiDB-lite"/>
    </source>
</evidence>
<dbReference type="Gene3D" id="1.10.287.110">
    <property type="entry name" value="DnaJ domain"/>
    <property type="match status" value="1"/>
</dbReference>
<evidence type="ECO:0000313" key="5">
    <source>
        <dbReference type="Proteomes" id="UP000593932"/>
    </source>
</evidence>
<keyword evidence="5" id="KW-1185">Reference proteome</keyword>
<feature type="region of interest" description="Disordered" evidence="2">
    <location>
        <begin position="219"/>
        <end position="245"/>
    </location>
</feature>
<dbReference type="PROSITE" id="PS50076">
    <property type="entry name" value="DNAJ_2"/>
    <property type="match status" value="1"/>
</dbReference>
<dbReference type="InterPro" id="IPR036869">
    <property type="entry name" value="J_dom_sf"/>
</dbReference>
<feature type="domain" description="J" evidence="3">
    <location>
        <begin position="9"/>
        <end position="86"/>
    </location>
</feature>
<evidence type="ECO:0000256" key="1">
    <source>
        <dbReference type="ARBA" id="ARBA00023186"/>
    </source>
</evidence>
<evidence type="ECO:0000259" key="3">
    <source>
        <dbReference type="PROSITE" id="PS50076"/>
    </source>
</evidence>
<dbReference type="Proteomes" id="UP000593932">
    <property type="component" value="Chromosome"/>
</dbReference>
<dbReference type="InterPro" id="IPR001623">
    <property type="entry name" value="DnaJ_domain"/>
</dbReference>
<reference evidence="4 5" key="1">
    <citation type="submission" date="2020-10" db="EMBL/GenBank/DDBJ databases">
        <title>complete genome sequencing of Lysobacter sp. H23M41.</title>
        <authorList>
            <person name="Bae J.-W."/>
            <person name="Lee S.-Y."/>
        </authorList>
    </citation>
    <scope>NUCLEOTIDE SEQUENCE [LARGE SCALE GENOMIC DNA]</scope>
    <source>
        <strain evidence="4 5">H23M41</strain>
    </source>
</reference>
<protein>
    <submittedName>
        <fullName evidence="4">J domain-containing protein</fullName>
    </submittedName>
</protein>
<sequence>MTGDTDFLKLYRQLGVHPGCSLQTFKQAYRRRVRELHPDRIPTVRDSSERLKELNLDYAAALAFHRRHDRLPGTAPDSRARFSRPPPAPERTLPARTLPTRRHPSPALPYEPPNRWLLLVFSLVAIIPLCTLLPSHGIDATGTPDDASTASGAPTEIAPVVVELGMDAASVAALLGAPEINADNEEHWFYGPSWIRFECGEVVEWHSSVLRPLPVADPGTASHARAHKPARRTKRCTARPRRTSRVHPADRIFAPGFGLA</sequence>
<organism evidence="4 5">
    <name type="scientific">Novilysobacter avium</name>
    <dbReference type="NCBI Taxonomy" id="2781023"/>
    <lineage>
        <taxon>Bacteria</taxon>
        <taxon>Pseudomonadati</taxon>
        <taxon>Pseudomonadota</taxon>
        <taxon>Gammaproteobacteria</taxon>
        <taxon>Lysobacterales</taxon>
        <taxon>Lysobacteraceae</taxon>
        <taxon>Novilysobacter</taxon>
    </lineage>
</organism>
<proteinExistence type="predicted"/>
<dbReference type="EMBL" id="CP063657">
    <property type="protein sequence ID" value="QOW21296.1"/>
    <property type="molecule type" value="Genomic_DNA"/>
</dbReference>
<evidence type="ECO:0000313" key="4">
    <source>
        <dbReference type="EMBL" id="QOW21296.1"/>
    </source>
</evidence>
<accession>A0A7S6UJ69</accession>
<dbReference type="SUPFAM" id="SSF46565">
    <property type="entry name" value="Chaperone J-domain"/>
    <property type="match status" value="1"/>
</dbReference>
<feature type="region of interest" description="Disordered" evidence="2">
    <location>
        <begin position="69"/>
        <end position="106"/>
    </location>
</feature>
<keyword evidence="1" id="KW-0143">Chaperone</keyword>
<dbReference type="CDD" id="cd06257">
    <property type="entry name" value="DnaJ"/>
    <property type="match status" value="1"/>
</dbReference>
<name>A0A7S6UJ69_9GAMM</name>